<dbReference type="Gene3D" id="3.30.420.40">
    <property type="match status" value="2"/>
</dbReference>
<name>A0A3S1BZR0_9CYAN</name>
<dbReference type="GO" id="GO:0005524">
    <property type="term" value="F:ATP binding"/>
    <property type="evidence" value="ECO:0007669"/>
    <property type="project" value="UniProtKB-KW"/>
</dbReference>
<dbReference type="FunFam" id="3.90.640.10:FF:000003">
    <property type="entry name" value="Molecular chaperone DnaK"/>
    <property type="match status" value="1"/>
</dbReference>
<dbReference type="RefSeq" id="WP_127086402.1">
    <property type="nucleotide sequence ID" value="NZ_RSCL01000031.1"/>
</dbReference>
<accession>A0A3S1BZR0</accession>
<dbReference type="InterPro" id="IPR018181">
    <property type="entry name" value="Heat_shock_70_CS"/>
</dbReference>
<reference evidence="9" key="2">
    <citation type="journal article" date="2019" name="Genome Biol. Evol.">
        <title>Day and night: Metabolic profiles and evolutionary relationships of six axenic non-marine cyanobacteria.</title>
        <authorList>
            <person name="Will S.E."/>
            <person name="Henke P."/>
            <person name="Boedeker C."/>
            <person name="Huang S."/>
            <person name="Brinkmann H."/>
            <person name="Rohde M."/>
            <person name="Jarek M."/>
            <person name="Friedl T."/>
            <person name="Seufert S."/>
            <person name="Schumacher M."/>
            <person name="Overmann J."/>
            <person name="Neumann-Schaal M."/>
            <person name="Petersen J."/>
        </authorList>
    </citation>
    <scope>NUCLEOTIDE SEQUENCE [LARGE SCALE GENOMIC DNA]</scope>
    <source>
        <strain evidence="9">PCC 7102</strain>
    </source>
</reference>
<evidence type="ECO:0000256" key="4">
    <source>
        <dbReference type="ARBA" id="ARBA00022840"/>
    </source>
</evidence>
<dbReference type="PROSITE" id="PS01036">
    <property type="entry name" value="HSP70_3"/>
    <property type="match status" value="1"/>
</dbReference>
<keyword evidence="2" id="KW-0597">Phosphoprotein</keyword>
<evidence type="ECO:0000256" key="8">
    <source>
        <dbReference type="SAM" id="Coils"/>
    </source>
</evidence>
<protein>
    <submittedName>
        <fullName evidence="9">Chaperone protein DnaK</fullName>
    </submittedName>
</protein>
<dbReference type="Pfam" id="PF00012">
    <property type="entry name" value="HSP70"/>
    <property type="match status" value="2"/>
</dbReference>
<dbReference type="SUPFAM" id="SSF100920">
    <property type="entry name" value="Heat shock protein 70kD (HSP70), peptide-binding domain"/>
    <property type="match status" value="1"/>
</dbReference>
<dbReference type="GO" id="GO:0140662">
    <property type="term" value="F:ATP-dependent protein folding chaperone"/>
    <property type="evidence" value="ECO:0007669"/>
    <property type="project" value="InterPro"/>
</dbReference>
<comment type="similarity">
    <text evidence="1 7">Belongs to the heat shock protein 70 family.</text>
</comment>
<evidence type="ECO:0000256" key="2">
    <source>
        <dbReference type="ARBA" id="ARBA00022553"/>
    </source>
</evidence>
<dbReference type="OrthoDB" id="9766019at2"/>
<evidence type="ECO:0000313" key="10">
    <source>
        <dbReference type="Proteomes" id="UP000271624"/>
    </source>
</evidence>
<dbReference type="PANTHER" id="PTHR19375">
    <property type="entry name" value="HEAT SHOCK PROTEIN 70KDA"/>
    <property type="match status" value="1"/>
</dbReference>
<dbReference type="PRINTS" id="PR00301">
    <property type="entry name" value="HEATSHOCK70"/>
</dbReference>
<proteinExistence type="inferred from homology"/>
<keyword evidence="3 7" id="KW-0547">Nucleotide-binding</keyword>
<dbReference type="SUPFAM" id="SSF53067">
    <property type="entry name" value="Actin-like ATPase domain"/>
    <property type="match status" value="2"/>
</dbReference>
<dbReference type="Gene3D" id="2.60.34.10">
    <property type="entry name" value="Substrate Binding Domain Of DNAk, Chain A, domain 1"/>
    <property type="match status" value="1"/>
</dbReference>
<dbReference type="EMBL" id="RSCL01000031">
    <property type="protein sequence ID" value="RUS97642.1"/>
    <property type="molecule type" value="Genomic_DNA"/>
</dbReference>
<dbReference type="InterPro" id="IPR029047">
    <property type="entry name" value="HSP70_peptide-bd_sf"/>
</dbReference>
<keyword evidence="5" id="KW-0346">Stress response</keyword>
<dbReference type="PROSITE" id="PS00297">
    <property type="entry name" value="HSP70_1"/>
    <property type="match status" value="1"/>
</dbReference>
<organism evidence="9 10">
    <name type="scientific">Dulcicalothrix desertica PCC 7102</name>
    <dbReference type="NCBI Taxonomy" id="232991"/>
    <lineage>
        <taxon>Bacteria</taxon>
        <taxon>Bacillati</taxon>
        <taxon>Cyanobacteriota</taxon>
        <taxon>Cyanophyceae</taxon>
        <taxon>Nostocales</taxon>
        <taxon>Calotrichaceae</taxon>
        <taxon>Dulcicalothrix</taxon>
    </lineage>
</organism>
<evidence type="ECO:0000256" key="1">
    <source>
        <dbReference type="ARBA" id="ARBA00007381"/>
    </source>
</evidence>
<feature type="coiled-coil region" evidence="8">
    <location>
        <begin position="547"/>
        <end position="574"/>
    </location>
</feature>
<sequence>MKAVGIDLGTTNSEVAIVENGQVRVLPGEDGDLILPSCVGFSDTGKLLVGREALRQYAAAPERTVKSIKRWMGTDHKTTLGDKEYLPHEVSAIILRALKQRAENALGSTISQAVITVPAYFTDAQRQATKTAGEIAGLEVLQIINEPTAAALAYDLRSEETERVVVYDLGGGTFDVSVVEITGEVTEVLASHGNNRLGGDDFDRLLQLHLGSLFKKQHNVDVPDDAATQARLQSAAEQVKIELSSHAFATVREAYLGNKGKTALHLETEVARADFEKLIRPLLEETLQAIDRALTDAKLEPEQIDRIILVGGSTRIPLVQQMIEEHLGQAPTDGIQPDLCVALGAALQAGVLVGESVDAILVDVIPHSLGVAAAVTTPMGLIPGYFSVIIPRNSVVPVSRSHVYSTAFDKQEIVEIEVFQGENTIAEENVPLGSYKVENLPPKPAGDIQIEVHFDFDLNGILTVTTTEKGKGQQGTLVVNNAGIQKLSSHELTKARADLESLFEFESDETIEVSAESIVDKAEIDTELATLLEGAQKLLETLDSEQAEELQDLLDQIEDAISQNSTELLELQEELEDFLYYANNNEEE</sequence>
<gene>
    <name evidence="9" type="primary">dnaK</name>
    <name evidence="9" type="ORF">DSM106972_083790</name>
</gene>
<keyword evidence="8" id="KW-0175">Coiled coil</keyword>
<dbReference type="FunFam" id="3.30.420.40:FF:000071">
    <property type="entry name" value="Molecular chaperone DnaK"/>
    <property type="match status" value="1"/>
</dbReference>
<dbReference type="Proteomes" id="UP000271624">
    <property type="component" value="Unassembled WGS sequence"/>
</dbReference>
<reference evidence="9" key="1">
    <citation type="submission" date="2018-12" db="EMBL/GenBank/DDBJ databases">
        <authorList>
            <person name="Will S."/>
            <person name="Neumann-Schaal M."/>
            <person name="Henke P."/>
        </authorList>
    </citation>
    <scope>NUCLEOTIDE SEQUENCE</scope>
    <source>
        <strain evidence="9">PCC 7102</strain>
    </source>
</reference>
<comment type="caution">
    <text evidence="9">The sequence shown here is derived from an EMBL/GenBank/DDBJ whole genome shotgun (WGS) entry which is preliminary data.</text>
</comment>
<evidence type="ECO:0000256" key="5">
    <source>
        <dbReference type="ARBA" id="ARBA00023016"/>
    </source>
</evidence>
<evidence type="ECO:0000256" key="7">
    <source>
        <dbReference type="RuleBase" id="RU003322"/>
    </source>
</evidence>
<dbReference type="InterPro" id="IPR043129">
    <property type="entry name" value="ATPase_NBD"/>
</dbReference>
<keyword evidence="6" id="KW-0143">Chaperone</keyword>
<dbReference type="Gene3D" id="3.90.640.10">
    <property type="entry name" value="Actin, Chain A, domain 4"/>
    <property type="match status" value="1"/>
</dbReference>
<evidence type="ECO:0000256" key="3">
    <source>
        <dbReference type="ARBA" id="ARBA00022741"/>
    </source>
</evidence>
<keyword evidence="4 7" id="KW-0067">ATP-binding</keyword>
<dbReference type="AlphaFoldDB" id="A0A3S1BZR0"/>
<dbReference type="InterPro" id="IPR013126">
    <property type="entry name" value="Hsp_70_fam"/>
</dbReference>
<evidence type="ECO:0000256" key="6">
    <source>
        <dbReference type="ARBA" id="ARBA00023186"/>
    </source>
</evidence>
<dbReference type="PROSITE" id="PS00329">
    <property type="entry name" value="HSP70_2"/>
    <property type="match status" value="1"/>
</dbReference>
<evidence type="ECO:0000313" key="9">
    <source>
        <dbReference type="EMBL" id="RUS97642.1"/>
    </source>
</evidence>
<keyword evidence="10" id="KW-1185">Reference proteome</keyword>